<reference evidence="1 2" key="1">
    <citation type="submission" date="2020-04" db="EMBL/GenBank/DDBJ databases">
        <title>MicrobeNet Type strains.</title>
        <authorList>
            <person name="Nicholson A.C."/>
        </authorList>
    </citation>
    <scope>NUCLEOTIDE SEQUENCE [LARGE SCALE GENOMIC DNA]</scope>
    <source>
        <strain evidence="1 2">ATCC BAA-788</strain>
    </source>
</reference>
<comment type="caution">
    <text evidence="1">The sequence shown here is derived from an EMBL/GenBank/DDBJ whole genome shotgun (WGS) entry which is preliminary data.</text>
</comment>
<dbReference type="RefSeq" id="WP_378082371.1">
    <property type="nucleotide sequence ID" value="NZ_JBHLZO010000001.1"/>
</dbReference>
<dbReference type="Proteomes" id="UP000581206">
    <property type="component" value="Unassembled WGS sequence"/>
</dbReference>
<name>A0A7X6KS85_9CELL</name>
<evidence type="ECO:0000313" key="1">
    <source>
        <dbReference type="EMBL" id="NKY21073.1"/>
    </source>
</evidence>
<evidence type="ECO:0000313" key="2">
    <source>
        <dbReference type="Proteomes" id="UP000581206"/>
    </source>
</evidence>
<accession>A0A7X6KS85</accession>
<organism evidence="1 2">
    <name type="scientific">Cellulomonas denverensis</name>
    <dbReference type="NCBI Taxonomy" id="264297"/>
    <lineage>
        <taxon>Bacteria</taxon>
        <taxon>Bacillati</taxon>
        <taxon>Actinomycetota</taxon>
        <taxon>Actinomycetes</taxon>
        <taxon>Micrococcales</taxon>
        <taxon>Cellulomonadaceae</taxon>
        <taxon>Cellulomonas</taxon>
    </lineage>
</organism>
<dbReference type="EMBL" id="JAAXOX010000001">
    <property type="protein sequence ID" value="NKY21073.1"/>
    <property type="molecule type" value="Genomic_DNA"/>
</dbReference>
<keyword evidence="2" id="KW-1185">Reference proteome</keyword>
<proteinExistence type="predicted"/>
<sequence>MDLAAAQQARSRLHSLSADVGWDLGHVRVDPGSTRVGEAIEAWLVHQSQHTGALAARVWAGGDAVAEAAGILADTDREIAVRGHGLGTMVAR</sequence>
<dbReference type="AlphaFoldDB" id="A0A7X6KS85"/>
<gene>
    <name evidence="1" type="ORF">HGA03_00145</name>
</gene>
<protein>
    <submittedName>
        <fullName evidence="1">Uncharacterized protein</fullName>
    </submittedName>
</protein>